<gene>
    <name evidence="3" type="ORF">BECKTC1821E_GA0114239_10805</name>
</gene>
<keyword evidence="2" id="KW-0472">Membrane</keyword>
<keyword evidence="2" id="KW-0812">Transmembrane</keyword>
<name>A0A450Z0E7_9GAMM</name>
<feature type="transmembrane region" description="Helical" evidence="2">
    <location>
        <begin position="12"/>
        <end position="31"/>
    </location>
</feature>
<proteinExistence type="predicted"/>
<sequence>MKIMSRKRQSGAVLILLLGIIVLVWIGIFLGRSGRGLSPQSQYAERSAMALADAKQALLGWAVSHPNAPGSMPWPDRNADGNYDGDSDCASLWFGATFNPSFLLGRLPWRGRTNPCERVHGGLGIDVRGGAGERLWYGVSRNLIRRYHSPAGYPSIDAEFANSAPFPWLTVRDADNALLSDRVAAVLLAPGVISTGQDRSSVAPDAGNYLDTHGRTGIDNADSDGCFDDNSGCGGVDGEEFVLANAEGTFNDRLVFITIDELMAKVERRVLNETDKVLDRYREKAGVYPWMSPFAYLPVTVSGSVTGNGDTARDLVDDNGNFIAAGVRPGQVIRNVTDGSKGIIGAVNSRAKLSLTVEGLRHGEDNRFHINRMDDPDDNDRYEILVDTSGVATSGSLGNILRDAARAVDFAALGIRLGDMVENVSDRTYGVVIGISDSRTLSLKRLASDETMAFNPGDSYEIPRFNGIPSTREGALPLHGVGERFRTGFTVSWDTSEGALDMPHSANNSRYLLALGNALRCSGFRDRLAIPGAESGNCRLNLPSVTVPWVNGSCSWRAIGSIRCEGRTDWRWRFAGTVTENHGLDAMGFRDDDSDFQDGGVGEGDVLVNITDGSRGVIRSVVGGELKVVRLYGGTRNVFRIGDEYRIRVATRIIPEKIANCADISLDDHTITCGSRTLVDMDTDFREIGVQPGDVIENRDKGWWGIIQEVGESGASANAGSVLRVEFAGGGAANDFSQGDGYIIRTGFVDERRYTFDLAFDGDASIHGNTGSRGVRTRIGAPLAAQNEIRIQDWNAMEQRIVIDAAIRIGPMIAPETEISVSGIQMDLAPDDFPDWFFDNDWRNFIYMAASSARLPGGKGDCSLNDDCLTLKTAGLGGTTVRADVEALLISAGGRTDGPNCRLVRPSSNPDRYFEGENAPSTDNATFERRHERRSDACFRDQVKVVAP</sequence>
<dbReference type="AlphaFoldDB" id="A0A450Z0E7"/>
<evidence type="ECO:0000256" key="1">
    <source>
        <dbReference type="SAM" id="MobiDB-lite"/>
    </source>
</evidence>
<evidence type="ECO:0000313" key="3">
    <source>
        <dbReference type="EMBL" id="VFK47266.1"/>
    </source>
</evidence>
<accession>A0A450Z0E7</accession>
<organism evidence="3">
    <name type="scientific">Candidatus Kentrum sp. TC</name>
    <dbReference type="NCBI Taxonomy" id="2126339"/>
    <lineage>
        <taxon>Bacteria</taxon>
        <taxon>Pseudomonadati</taxon>
        <taxon>Pseudomonadota</taxon>
        <taxon>Gammaproteobacteria</taxon>
        <taxon>Candidatus Kentrum</taxon>
    </lineage>
</organism>
<evidence type="ECO:0000256" key="2">
    <source>
        <dbReference type="SAM" id="Phobius"/>
    </source>
</evidence>
<feature type="region of interest" description="Disordered" evidence="1">
    <location>
        <begin position="906"/>
        <end position="926"/>
    </location>
</feature>
<dbReference type="EMBL" id="CAADFT010000080">
    <property type="protein sequence ID" value="VFK47266.1"/>
    <property type="molecule type" value="Genomic_DNA"/>
</dbReference>
<keyword evidence="2" id="KW-1133">Transmembrane helix</keyword>
<protein>
    <submittedName>
        <fullName evidence="3">Uncharacterized protein</fullName>
    </submittedName>
</protein>
<reference evidence="3" key="1">
    <citation type="submission" date="2019-02" db="EMBL/GenBank/DDBJ databases">
        <authorList>
            <person name="Gruber-Vodicka R. H."/>
            <person name="Seah K. B. B."/>
        </authorList>
    </citation>
    <scope>NUCLEOTIDE SEQUENCE</scope>
    <source>
        <strain evidence="3">BECK_BZ125</strain>
    </source>
</reference>